<evidence type="ECO:0000313" key="2">
    <source>
        <dbReference type="Proteomes" id="UP000243579"/>
    </source>
</evidence>
<comment type="caution">
    <text evidence="1">The sequence shown here is derived from an EMBL/GenBank/DDBJ whole genome shotgun (WGS) entry which is preliminary data.</text>
</comment>
<dbReference type="EMBL" id="JNBR01002424">
    <property type="protein sequence ID" value="OQR82723.1"/>
    <property type="molecule type" value="Genomic_DNA"/>
</dbReference>
<sequence>MLPWSRDLLKLRTTARVALLHMGRATAQETQAFTASNARTLQLPSATVAIAPLGYGSPALLTKESTLLHQLKETVLTHGSNFVQTNFWYTTPENANAVSLTHAAEPIALNELFAEDNVARGSIVLSALIDDKIDGPVLRPDEKLAPAAITHQIERVRCALDVETIDIVFLRLPPELIATSSKALLQGAMGALEEAIAAKHIQGYGFAFPAATNAHVMETFIRDILFADDVWKSGCVALQVPTNIQEGLDFALHKEKQIALIGEQPLDMRVLAGGDMKPLHLAAPKPKLSGEEIAAKLKETFAFALNVEQKYRDTIHPANATTVPSPDEIAWAHILAYQHEQFDNFAEWVYIRETQILPRIEAILETLNGIEATKEFSFAYSFAIRDLLRYFDASIEMIAANHAQDVHDQLKTLGVPSSSLEDAAVRVALSSNADCVVLADDFASRRALLDEAKLPAAVMAAIIAHRWE</sequence>
<accession>A0A1V9YAF7</accession>
<name>A0A1V9YAF7_ACHHY</name>
<organism evidence="1 2">
    <name type="scientific">Achlya hypogyna</name>
    <name type="common">Oomycete</name>
    <name type="synonym">Protoachlya hypogyna</name>
    <dbReference type="NCBI Taxonomy" id="1202772"/>
    <lineage>
        <taxon>Eukaryota</taxon>
        <taxon>Sar</taxon>
        <taxon>Stramenopiles</taxon>
        <taxon>Oomycota</taxon>
        <taxon>Saprolegniomycetes</taxon>
        <taxon>Saprolegniales</taxon>
        <taxon>Achlyaceae</taxon>
        <taxon>Achlya</taxon>
    </lineage>
</organism>
<dbReference type="Proteomes" id="UP000243579">
    <property type="component" value="Unassembled WGS sequence"/>
</dbReference>
<keyword evidence="2" id="KW-1185">Reference proteome</keyword>
<dbReference type="InterPro" id="IPR036812">
    <property type="entry name" value="NAD(P)_OxRdtase_dom_sf"/>
</dbReference>
<proteinExistence type="predicted"/>
<reference evidence="1 2" key="1">
    <citation type="journal article" date="2014" name="Genome Biol. Evol.">
        <title>The secreted proteins of Achlya hypogyna and Thraustotheca clavata identify the ancestral oomycete secretome and reveal gene acquisitions by horizontal gene transfer.</title>
        <authorList>
            <person name="Misner I."/>
            <person name="Blouin N."/>
            <person name="Leonard G."/>
            <person name="Richards T.A."/>
            <person name="Lane C.E."/>
        </authorList>
    </citation>
    <scope>NUCLEOTIDE SEQUENCE [LARGE SCALE GENOMIC DNA]</scope>
    <source>
        <strain evidence="1 2">ATCC 48635</strain>
    </source>
</reference>
<evidence type="ECO:0000313" key="1">
    <source>
        <dbReference type="EMBL" id="OQR82723.1"/>
    </source>
</evidence>
<protein>
    <recommendedName>
        <fullName evidence="3">NADP-dependent oxidoreductase domain-containing protein</fullName>
    </recommendedName>
</protein>
<evidence type="ECO:0008006" key="3">
    <source>
        <dbReference type="Google" id="ProtNLM"/>
    </source>
</evidence>
<dbReference type="AlphaFoldDB" id="A0A1V9YAF7"/>
<dbReference type="Gene3D" id="3.20.20.100">
    <property type="entry name" value="NADP-dependent oxidoreductase domain"/>
    <property type="match status" value="1"/>
</dbReference>
<gene>
    <name evidence="1" type="ORF">ACHHYP_15600</name>
</gene>
<dbReference type="OrthoDB" id="115600at2759"/>